<dbReference type="EMBL" id="CAICTM010001247">
    <property type="protein sequence ID" value="CAB9521914.1"/>
    <property type="molecule type" value="Genomic_DNA"/>
</dbReference>
<organism evidence="1 2">
    <name type="scientific">Seminavis robusta</name>
    <dbReference type="NCBI Taxonomy" id="568900"/>
    <lineage>
        <taxon>Eukaryota</taxon>
        <taxon>Sar</taxon>
        <taxon>Stramenopiles</taxon>
        <taxon>Ochrophyta</taxon>
        <taxon>Bacillariophyta</taxon>
        <taxon>Bacillariophyceae</taxon>
        <taxon>Bacillariophycidae</taxon>
        <taxon>Naviculales</taxon>
        <taxon>Naviculaceae</taxon>
        <taxon>Seminavis</taxon>
    </lineage>
</organism>
<keyword evidence="2" id="KW-1185">Reference proteome</keyword>
<evidence type="ECO:0000313" key="2">
    <source>
        <dbReference type="Proteomes" id="UP001153069"/>
    </source>
</evidence>
<evidence type="ECO:0000313" key="1">
    <source>
        <dbReference type="EMBL" id="CAB9521914.1"/>
    </source>
</evidence>
<sequence length="150" mass="16730">MQMWRTKNSHAEPSINAAMHHRVREGPPCSEQRGGSFGECLCFGTKETIIRDDKQSKVGALRETGLEMFAFLIALAIAKDLVRIFATMRSSIKIDDMNINYAVSSMLPEATDKETASFLGRGEKCRRVDGRQSIRRGRTTKMDTGFILAG</sequence>
<dbReference type="AlphaFoldDB" id="A0A9N8EMY0"/>
<reference evidence="1" key="1">
    <citation type="submission" date="2020-06" db="EMBL/GenBank/DDBJ databases">
        <authorList>
            <consortium name="Plant Systems Biology data submission"/>
        </authorList>
    </citation>
    <scope>NUCLEOTIDE SEQUENCE</scope>
    <source>
        <strain evidence="1">D6</strain>
    </source>
</reference>
<accession>A0A9N8EMY0</accession>
<proteinExistence type="predicted"/>
<protein>
    <submittedName>
        <fullName evidence="1">Uncharacterized protein</fullName>
    </submittedName>
</protein>
<dbReference type="Proteomes" id="UP001153069">
    <property type="component" value="Unassembled WGS sequence"/>
</dbReference>
<name>A0A9N8EMY0_9STRA</name>
<comment type="caution">
    <text evidence="1">The sequence shown here is derived from an EMBL/GenBank/DDBJ whole genome shotgun (WGS) entry which is preliminary data.</text>
</comment>
<gene>
    <name evidence="1" type="ORF">SEMRO_1249_G255951.1</name>
</gene>